<evidence type="ECO:0000313" key="2">
    <source>
        <dbReference type="Proteomes" id="UP000326857"/>
    </source>
</evidence>
<sequence length="86" mass="10128">MRSRNNLRWVTFETKEYELRKADTFKPFVSRFIQFGCYAYVGGKHIESEKEMKSVESHPFIYISSTAALKIFNDMRVKRTAAPGRK</sequence>
<reference evidence="1 2" key="1">
    <citation type="submission" date="2019-09" db="EMBL/GenBank/DDBJ databases">
        <authorList>
            <person name="Dittami M. S."/>
        </authorList>
    </citation>
    <scope>NUCLEOTIDE SEQUENCE [LARGE SCALE GENOMIC DNA]</scope>
    <source>
        <strain evidence="1">SPHINGO391</strain>
    </source>
</reference>
<dbReference type="Proteomes" id="UP000326857">
    <property type="component" value="Unassembled WGS sequence"/>
</dbReference>
<proteinExistence type="predicted"/>
<accession>A0A5E8APM1</accession>
<organism evidence="1 2">
    <name type="scientific">Sphingomonas aurantiaca</name>
    <dbReference type="NCBI Taxonomy" id="185949"/>
    <lineage>
        <taxon>Bacteria</taxon>
        <taxon>Pseudomonadati</taxon>
        <taxon>Pseudomonadota</taxon>
        <taxon>Alphaproteobacteria</taxon>
        <taxon>Sphingomonadales</taxon>
        <taxon>Sphingomonadaceae</taxon>
        <taxon>Sphingomonas</taxon>
    </lineage>
</organism>
<dbReference type="EMBL" id="CABVLI010000048">
    <property type="protein sequence ID" value="VVT31650.1"/>
    <property type="molecule type" value="Genomic_DNA"/>
</dbReference>
<name>A0A5E8APM1_9SPHN</name>
<protein>
    <submittedName>
        <fullName evidence="1">Uncharacterized protein</fullName>
    </submittedName>
</protein>
<evidence type="ECO:0000313" key="1">
    <source>
        <dbReference type="EMBL" id="VVT31650.1"/>
    </source>
</evidence>
<gene>
    <name evidence="1" type="ORF">SPHINGO391_520214</name>
</gene>
<dbReference type="AlphaFoldDB" id="A0A5E8APM1"/>